<evidence type="ECO:0000256" key="6">
    <source>
        <dbReference type="ARBA" id="ARBA00022989"/>
    </source>
</evidence>
<comment type="caution">
    <text evidence="10">The sequence shown here is derived from an EMBL/GenBank/DDBJ whole genome shotgun (WGS) entry which is preliminary data.</text>
</comment>
<dbReference type="FunFam" id="1.20.1560.10:FF:000058">
    <property type="entry name" value="ABC transporter B family member 25"/>
    <property type="match status" value="1"/>
</dbReference>
<dbReference type="Gene3D" id="1.20.1560.10">
    <property type="entry name" value="ABC transporter type 1, transmembrane domain"/>
    <property type="match status" value="1"/>
</dbReference>
<dbReference type="SMART" id="SM00382">
    <property type="entry name" value="AAA"/>
    <property type="match status" value="1"/>
</dbReference>
<dbReference type="GO" id="GO:0005743">
    <property type="term" value="C:mitochondrial inner membrane"/>
    <property type="evidence" value="ECO:0007669"/>
    <property type="project" value="TreeGrafter"/>
</dbReference>
<dbReference type="SUPFAM" id="SSF52540">
    <property type="entry name" value="P-loop containing nucleoside triphosphate hydrolases"/>
    <property type="match status" value="1"/>
</dbReference>
<dbReference type="InterPro" id="IPR011527">
    <property type="entry name" value="ABC1_TM_dom"/>
</dbReference>
<feature type="transmembrane region" description="Helical" evidence="8">
    <location>
        <begin position="121"/>
        <end position="138"/>
    </location>
</feature>
<keyword evidence="4" id="KW-0547">Nucleotide-binding</keyword>
<dbReference type="PANTHER" id="PTHR43394">
    <property type="entry name" value="ATP-DEPENDENT PERMEASE MDL1, MITOCHONDRIAL"/>
    <property type="match status" value="1"/>
</dbReference>
<evidence type="ECO:0000256" key="8">
    <source>
        <dbReference type="SAM" id="Phobius"/>
    </source>
</evidence>
<proteinExistence type="predicted"/>
<keyword evidence="5 10" id="KW-0067">ATP-binding</keyword>
<feature type="domain" description="ABC transmembrane type-1" evidence="9">
    <location>
        <begin position="1"/>
        <end position="285"/>
    </location>
</feature>
<dbReference type="AlphaFoldDB" id="A0AAD5Y3M2"/>
<dbReference type="PROSITE" id="PS50929">
    <property type="entry name" value="ABC_TM1F"/>
    <property type="match status" value="1"/>
</dbReference>
<keyword evidence="6 8" id="KW-1133">Transmembrane helix</keyword>
<dbReference type="GO" id="GO:0015421">
    <property type="term" value="F:ABC-type oligopeptide transporter activity"/>
    <property type="evidence" value="ECO:0007669"/>
    <property type="project" value="TreeGrafter"/>
</dbReference>
<protein>
    <submittedName>
        <fullName evidence="10">ATP-binding cassette permease mdl1</fullName>
    </submittedName>
</protein>
<reference evidence="10" key="1">
    <citation type="submission" date="2020-05" db="EMBL/GenBank/DDBJ databases">
        <title>Phylogenomic resolution of chytrid fungi.</title>
        <authorList>
            <person name="Stajich J.E."/>
            <person name="Amses K."/>
            <person name="Simmons R."/>
            <person name="Seto K."/>
            <person name="Myers J."/>
            <person name="Bonds A."/>
            <person name="Quandt C.A."/>
            <person name="Barry K."/>
            <person name="Liu P."/>
            <person name="Grigoriev I."/>
            <person name="Longcore J.E."/>
            <person name="James T.Y."/>
        </authorList>
    </citation>
    <scope>NUCLEOTIDE SEQUENCE</scope>
    <source>
        <strain evidence="10">JEL0476</strain>
    </source>
</reference>
<evidence type="ECO:0000256" key="2">
    <source>
        <dbReference type="ARBA" id="ARBA00022448"/>
    </source>
</evidence>
<dbReference type="InterPro" id="IPR027417">
    <property type="entry name" value="P-loop_NTPase"/>
</dbReference>
<keyword evidence="3 8" id="KW-0812">Transmembrane</keyword>
<comment type="subcellular location">
    <subcellularLocation>
        <location evidence="1">Membrane</location>
        <topology evidence="1">Multi-pass membrane protein</topology>
    </subcellularLocation>
</comment>
<feature type="transmembrane region" description="Helical" evidence="8">
    <location>
        <begin position="144"/>
        <end position="161"/>
    </location>
</feature>
<dbReference type="SUPFAM" id="SSF90123">
    <property type="entry name" value="ABC transporter transmembrane region"/>
    <property type="match status" value="1"/>
</dbReference>
<dbReference type="InterPro" id="IPR003593">
    <property type="entry name" value="AAA+_ATPase"/>
</dbReference>
<dbReference type="GO" id="GO:0005524">
    <property type="term" value="F:ATP binding"/>
    <property type="evidence" value="ECO:0007669"/>
    <property type="project" value="UniProtKB-KW"/>
</dbReference>
<dbReference type="Proteomes" id="UP001211065">
    <property type="component" value="Unassembled WGS sequence"/>
</dbReference>
<dbReference type="Gene3D" id="3.40.50.300">
    <property type="entry name" value="P-loop containing nucleotide triphosphate hydrolases"/>
    <property type="match status" value="1"/>
</dbReference>
<dbReference type="InterPro" id="IPR003439">
    <property type="entry name" value="ABC_transporter-like_ATP-bd"/>
</dbReference>
<evidence type="ECO:0000259" key="9">
    <source>
        <dbReference type="PROSITE" id="PS50929"/>
    </source>
</evidence>
<evidence type="ECO:0000313" key="11">
    <source>
        <dbReference type="Proteomes" id="UP001211065"/>
    </source>
</evidence>
<feature type="transmembrane region" description="Helical" evidence="8">
    <location>
        <begin position="225"/>
        <end position="244"/>
    </location>
</feature>
<organism evidence="10 11">
    <name type="scientific">Clydaea vesicula</name>
    <dbReference type="NCBI Taxonomy" id="447962"/>
    <lineage>
        <taxon>Eukaryota</taxon>
        <taxon>Fungi</taxon>
        <taxon>Fungi incertae sedis</taxon>
        <taxon>Chytridiomycota</taxon>
        <taxon>Chytridiomycota incertae sedis</taxon>
        <taxon>Chytridiomycetes</taxon>
        <taxon>Lobulomycetales</taxon>
        <taxon>Lobulomycetaceae</taxon>
        <taxon>Clydaea</taxon>
    </lineage>
</organism>
<evidence type="ECO:0000256" key="1">
    <source>
        <dbReference type="ARBA" id="ARBA00004141"/>
    </source>
</evidence>
<dbReference type="InterPro" id="IPR039421">
    <property type="entry name" value="Type_1_exporter"/>
</dbReference>
<dbReference type="InterPro" id="IPR017871">
    <property type="entry name" value="ABC_transporter-like_CS"/>
</dbReference>
<name>A0AAD5Y3M2_9FUNG</name>
<dbReference type="GO" id="GO:0016887">
    <property type="term" value="F:ATP hydrolysis activity"/>
    <property type="evidence" value="ECO:0007669"/>
    <property type="project" value="InterPro"/>
</dbReference>
<evidence type="ECO:0000256" key="3">
    <source>
        <dbReference type="ARBA" id="ARBA00022692"/>
    </source>
</evidence>
<sequence>MSVPFSMGRIIDIIMTSLDVHTLQAPTDATTSFLSSIPLPVLFGGLAGIFVIGALANVGRLILMRISGERIVMKLKKDIFANLLKQDIQFFDKNRTGELISRLSLDTTIVGKSITNNISDGLRSFLTVSIGLSAMLYTNTKLTLIMMSIVPPVALGAIFYGKVVRNLSKKTQDALGEATKVSEEKLSQIRTVRAFNQEKSENALFASKVADIYNLAKKEAIATGIFYGGTGFSGNAVILALLYYGGGMIKDGLISVGDLTSFFLFTAYVGGSLIGLSSFYTEMMKGIGASNRIFDLLHSKTNIEDTRGKQIHPVKGLIEFHNVNFSYPTRPQNKIFYNLTFKVKPGSNVAIVGHSGSGKSSIASLLLRFYDPDSGSITIDGVDLRELDINWYRKEVAGLVSQEPILFAGTIYENIKYGKQDFDEEKEGISEENAVVYAADQANARGFIEDFPASFETSVGDKGTSVSGGQKQRIAIARALLKNP</sequence>
<keyword evidence="2" id="KW-0813">Transport</keyword>
<feature type="transmembrane region" description="Helical" evidence="8">
    <location>
        <begin position="41"/>
        <end position="63"/>
    </location>
</feature>
<dbReference type="PANTHER" id="PTHR43394:SF1">
    <property type="entry name" value="ATP-BINDING CASSETTE SUB-FAMILY B MEMBER 10, MITOCHONDRIAL"/>
    <property type="match status" value="1"/>
</dbReference>
<gene>
    <name evidence="10" type="primary">MDL1</name>
    <name evidence="10" type="ORF">HK099_003619</name>
</gene>
<keyword evidence="11" id="KW-1185">Reference proteome</keyword>
<dbReference type="InterPro" id="IPR036640">
    <property type="entry name" value="ABC1_TM_sf"/>
</dbReference>
<dbReference type="GO" id="GO:0090374">
    <property type="term" value="P:oligopeptide export from mitochondrion"/>
    <property type="evidence" value="ECO:0007669"/>
    <property type="project" value="TreeGrafter"/>
</dbReference>
<dbReference type="PROSITE" id="PS00211">
    <property type="entry name" value="ABC_TRANSPORTER_1"/>
    <property type="match status" value="1"/>
</dbReference>
<evidence type="ECO:0000256" key="7">
    <source>
        <dbReference type="ARBA" id="ARBA00023136"/>
    </source>
</evidence>
<dbReference type="EMBL" id="JADGJW010000024">
    <property type="protein sequence ID" value="KAJ3226996.1"/>
    <property type="molecule type" value="Genomic_DNA"/>
</dbReference>
<feature type="transmembrane region" description="Helical" evidence="8">
    <location>
        <begin position="259"/>
        <end position="280"/>
    </location>
</feature>
<keyword evidence="7 8" id="KW-0472">Membrane</keyword>
<evidence type="ECO:0000256" key="5">
    <source>
        <dbReference type="ARBA" id="ARBA00022840"/>
    </source>
</evidence>
<evidence type="ECO:0000256" key="4">
    <source>
        <dbReference type="ARBA" id="ARBA00022741"/>
    </source>
</evidence>
<accession>A0AAD5Y3M2</accession>
<evidence type="ECO:0000313" key="10">
    <source>
        <dbReference type="EMBL" id="KAJ3226996.1"/>
    </source>
</evidence>
<feature type="non-terminal residue" evidence="10">
    <location>
        <position position="1"/>
    </location>
</feature>
<dbReference type="CDD" id="cd18573">
    <property type="entry name" value="ABC_6TM_ABCB10_like"/>
    <property type="match status" value="1"/>
</dbReference>
<dbReference type="Pfam" id="PF00664">
    <property type="entry name" value="ABC_membrane"/>
    <property type="match status" value="1"/>
</dbReference>
<dbReference type="Pfam" id="PF00005">
    <property type="entry name" value="ABC_tran"/>
    <property type="match status" value="1"/>
</dbReference>